<keyword evidence="2" id="KW-1185">Reference proteome</keyword>
<comment type="caution">
    <text evidence="1">The sequence shown here is derived from an EMBL/GenBank/DDBJ whole genome shotgun (WGS) entry which is preliminary data.</text>
</comment>
<dbReference type="Gene3D" id="3.90.180.10">
    <property type="entry name" value="Medium-chain alcohol dehydrogenases, catalytic domain"/>
    <property type="match status" value="1"/>
</dbReference>
<evidence type="ECO:0008006" key="3">
    <source>
        <dbReference type="Google" id="ProtNLM"/>
    </source>
</evidence>
<dbReference type="EMBL" id="JBHUHP010000019">
    <property type="protein sequence ID" value="MFD2093431.1"/>
    <property type="molecule type" value="Genomic_DNA"/>
</dbReference>
<gene>
    <name evidence="1" type="ORF">ACFSHS_17880</name>
</gene>
<proteinExistence type="predicted"/>
<dbReference type="Proteomes" id="UP001597402">
    <property type="component" value="Unassembled WGS sequence"/>
</dbReference>
<accession>A0ABW4XF89</accession>
<reference evidence="2" key="1">
    <citation type="journal article" date="2019" name="Int. J. Syst. Evol. Microbiol.">
        <title>The Global Catalogue of Microorganisms (GCM) 10K type strain sequencing project: providing services to taxonomists for standard genome sequencing and annotation.</title>
        <authorList>
            <consortium name="The Broad Institute Genomics Platform"/>
            <consortium name="The Broad Institute Genome Sequencing Center for Infectious Disease"/>
            <person name="Wu L."/>
            <person name="Ma J."/>
        </authorList>
    </citation>
    <scope>NUCLEOTIDE SEQUENCE [LARGE SCALE GENOMIC DNA]</scope>
    <source>
        <strain evidence="2">JCM 3338</strain>
    </source>
</reference>
<evidence type="ECO:0000313" key="1">
    <source>
        <dbReference type="EMBL" id="MFD2093431.1"/>
    </source>
</evidence>
<name>A0ABW4XF89_9ACTN</name>
<sequence length="53" mass="5697">MLRAAGSLLLQSGRIDLDWLITHRLSLDEAEAAVELLTGDAGKVLLVPGANRR</sequence>
<protein>
    <recommendedName>
        <fullName evidence="3">Zinc-binding dehydrogenase</fullName>
    </recommendedName>
</protein>
<evidence type="ECO:0000313" key="2">
    <source>
        <dbReference type="Proteomes" id="UP001597402"/>
    </source>
</evidence>
<dbReference type="RefSeq" id="WP_376878964.1">
    <property type="nucleotide sequence ID" value="NZ_JBHUHP010000019.1"/>
</dbReference>
<organism evidence="1 2">
    <name type="scientific">Blastococcus deserti</name>
    <dbReference type="NCBI Taxonomy" id="2259033"/>
    <lineage>
        <taxon>Bacteria</taxon>
        <taxon>Bacillati</taxon>
        <taxon>Actinomycetota</taxon>
        <taxon>Actinomycetes</taxon>
        <taxon>Geodermatophilales</taxon>
        <taxon>Geodermatophilaceae</taxon>
        <taxon>Blastococcus</taxon>
    </lineage>
</organism>